<name>A0A644UCK2_9ZZZZ</name>
<dbReference type="CDD" id="cd07503">
    <property type="entry name" value="HAD_HisB-N"/>
    <property type="match status" value="1"/>
</dbReference>
<dbReference type="NCBIfam" id="TIGR00213">
    <property type="entry name" value="GmhB_yaeD"/>
    <property type="match status" value="1"/>
</dbReference>
<dbReference type="PIRSF" id="PIRSF004682">
    <property type="entry name" value="GmhB"/>
    <property type="match status" value="1"/>
</dbReference>
<keyword evidence="4" id="KW-0479">Metal-binding</keyword>
<dbReference type="GO" id="GO:0005737">
    <property type="term" value="C:cytoplasm"/>
    <property type="evidence" value="ECO:0007669"/>
    <property type="project" value="UniProtKB-SubCell"/>
</dbReference>
<dbReference type="InterPro" id="IPR006549">
    <property type="entry name" value="HAD-SF_hydro_IIIA"/>
</dbReference>
<comment type="subcellular location">
    <subcellularLocation>
        <location evidence="1">Cytoplasm</location>
    </subcellularLocation>
</comment>
<dbReference type="InterPro" id="IPR036412">
    <property type="entry name" value="HAD-like_sf"/>
</dbReference>
<sequence>MKHKAVFLDRDGVINVDNGYLFRIEEIEWVEGAKEAVGYLTKNGYEIFVVTNQSGIARGYYDHEDVHQLHEYMNNEFAKVGGKVTEFYYCPHHPTKGTIPEYSVECECRKPKPGMLLKAIKQYDIDPNRSFLIGDKETDIEAAAAAGVQGYLFTEGGNLLTFVKKILE</sequence>
<reference evidence="9" key="1">
    <citation type="submission" date="2019-08" db="EMBL/GenBank/DDBJ databases">
        <authorList>
            <person name="Kucharzyk K."/>
            <person name="Murdoch R.W."/>
            <person name="Higgins S."/>
            <person name="Loffler F."/>
        </authorList>
    </citation>
    <scope>NUCLEOTIDE SEQUENCE</scope>
</reference>
<gene>
    <name evidence="9" type="primary">gmhB_2</name>
    <name evidence="9" type="ORF">SDC9_22572</name>
</gene>
<dbReference type="AlphaFoldDB" id="A0A644UCK2"/>
<keyword evidence="5 9" id="KW-0378">Hydrolase</keyword>
<evidence type="ECO:0000256" key="6">
    <source>
        <dbReference type="ARBA" id="ARBA00022833"/>
    </source>
</evidence>
<keyword evidence="3" id="KW-0963">Cytoplasm</keyword>
<evidence type="ECO:0000256" key="1">
    <source>
        <dbReference type="ARBA" id="ARBA00004496"/>
    </source>
</evidence>
<dbReference type="GO" id="GO:0005975">
    <property type="term" value="P:carbohydrate metabolic process"/>
    <property type="evidence" value="ECO:0007669"/>
    <property type="project" value="InterPro"/>
</dbReference>
<evidence type="ECO:0000256" key="4">
    <source>
        <dbReference type="ARBA" id="ARBA00022723"/>
    </source>
</evidence>
<comment type="similarity">
    <text evidence="2">Belongs to the GmhB family.</text>
</comment>
<dbReference type="NCBIfam" id="TIGR01662">
    <property type="entry name" value="HAD-SF-IIIA"/>
    <property type="match status" value="1"/>
</dbReference>
<dbReference type="InterPro" id="IPR023214">
    <property type="entry name" value="HAD_sf"/>
</dbReference>
<evidence type="ECO:0000256" key="2">
    <source>
        <dbReference type="ARBA" id="ARBA00005628"/>
    </source>
</evidence>
<proteinExistence type="inferred from homology"/>
<dbReference type="PANTHER" id="PTHR42891">
    <property type="entry name" value="D-GLYCERO-BETA-D-MANNO-HEPTOSE-1,7-BISPHOSPHATE 7-PHOSPHATASE"/>
    <property type="match status" value="1"/>
</dbReference>
<comment type="caution">
    <text evidence="9">The sequence shown here is derived from an EMBL/GenBank/DDBJ whole genome shotgun (WGS) entry which is preliminary data.</text>
</comment>
<dbReference type="InterPro" id="IPR006543">
    <property type="entry name" value="Histidinol-phos"/>
</dbReference>
<dbReference type="NCBIfam" id="TIGR01656">
    <property type="entry name" value="Histidinol-ppas"/>
    <property type="match status" value="1"/>
</dbReference>
<dbReference type="EMBL" id="VSSQ01000099">
    <property type="protein sequence ID" value="MPL76726.1"/>
    <property type="molecule type" value="Genomic_DNA"/>
</dbReference>
<keyword evidence="7" id="KW-0119">Carbohydrate metabolism</keyword>
<evidence type="ECO:0000313" key="9">
    <source>
        <dbReference type="EMBL" id="MPL76726.1"/>
    </source>
</evidence>
<dbReference type="InterPro" id="IPR004446">
    <property type="entry name" value="Heptose_bisP_phosphatase"/>
</dbReference>
<dbReference type="Gene3D" id="3.40.50.1000">
    <property type="entry name" value="HAD superfamily/HAD-like"/>
    <property type="match status" value="1"/>
</dbReference>
<organism evidence="9">
    <name type="scientific">bioreactor metagenome</name>
    <dbReference type="NCBI Taxonomy" id="1076179"/>
    <lineage>
        <taxon>unclassified sequences</taxon>
        <taxon>metagenomes</taxon>
        <taxon>ecological metagenomes</taxon>
    </lineage>
</organism>
<keyword evidence="6" id="KW-0862">Zinc</keyword>
<accession>A0A644UCK2</accession>
<dbReference type="NCBIfam" id="NF006506">
    <property type="entry name" value="PRK08942.1"/>
    <property type="match status" value="1"/>
</dbReference>
<evidence type="ECO:0000256" key="8">
    <source>
        <dbReference type="ARBA" id="ARBA00031828"/>
    </source>
</evidence>
<evidence type="ECO:0000256" key="7">
    <source>
        <dbReference type="ARBA" id="ARBA00023277"/>
    </source>
</evidence>
<dbReference type="PANTHER" id="PTHR42891:SF1">
    <property type="entry name" value="D-GLYCERO-BETA-D-MANNO-HEPTOSE-1,7-BISPHOSPHATE 7-PHOSPHATASE"/>
    <property type="match status" value="1"/>
</dbReference>
<dbReference type="FunFam" id="3.40.50.1000:FF:000037">
    <property type="entry name" value="D,D-heptose 1,7-bisphosphate phosphatase"/>
    <property type="match status" value="1"/>
</dbReference>
<dbReference type="Pfam" id="PF13242">
    <property type="entry name" value="Hydrolase_like"/>
    <property type="match status" value="1"/>
</dbReference>
<dbReference type="SUPFAM" id="SSF56784">
    <property type="entry name" value="HAD-like"/>
    <property type="match status" value="1"/>
</dbReference>
<dbReference type="GO" id="GO:0046872">
    <property type="term" value="F:metal ion binding"/>
    <property type="evidence" value="ECO:0007669"/>
    <property type="project" value="UniProtKB-KW"/>
</dbReference>
<evidence type="ECO:0000256" key="3">
    <source>
        <dbReference type="ARBA" id="ARBA00022490"/>
    </source>
</evidence>
<protein>
    <recommendedName>
        <fullName evidence="8">D,D-heptose 1,7-bisphosphate phosphatase</fullName>
    </recommendedName>
</protein>
<evidence type="ECO:0000256" key="5">
    <source>
        <dbReference type="ARBA" id="ARBA00022801"/>
    </source>
</evidence>
<dbReference type="GO" id="GO:0016791">
    <property type="term" value="F:phosphatase activity"/>
    <property type="evidence" value="ECO:0007669"/>
    <property type="project" value="InterPro"/>
</dbReference>